<dbReference type="InterPro" id="IPR050250">
    <property type="entry name" value="Macrolide_Exporter_MacB"/>
</dbReference>
<feature type="domain" description="ABC3 transporter permease C-terminal" evidence="8">
    <location>
        <begin position="282"/>
        <end position="408"/>
    </location>
</feature>
<evidence type="ECO:0000313" key="11">
    <source>
        <dbReference type="Proteomes" id="UP000191055"/>
    </source>
</evidence>
<evidence type="ECO:0000256" key="1">
    <source>
        <dbReference type="ARBA" id="ARBA00004651"/>
    </source>
</evidence>
<feature type="transmembrane region" description="Helical" evidence="7">
    <location>
        <begin position="20"/>
        <end position="38"/>
    </location>
</feature>
<evidence type="ECO:0000256" key="5">
    <source>
        <dbReference type="ARBA" id="ARBA00023136"/>
    </source>
</evidence>
<keyword evidence="2" id="KW-1003">Cell membrane</keyword>
<evidence type="ECO:0000256" key="3">
    <source>
        <dbReference type="ARBA" id="ARBA00022692"/>
    </source>
</evidence>
<dbReference type="PANTHER" id="PTHR30572">
    <property type="entry name" value="MEMBRANE COMPONENT OF TRANSPORTER-RELATED"/>
    <property type="match status" value="1"/>
</dbReference>
<dbReference type="Pfam" id="PF02687">
    <property type="entry name" value="FtsX"/>
    <property type="match status" value="1"/>
</dbReference>
<feature type="transmembrane region" description="Helical" evidence="7">
    <location>
        <begin position="378"/>
        <end position="398"/>
    </location>
</feature>
<evidence type="ECO:0000256" key="7">
    <source>
        <dbReference type="SAM" id="Phobius"/>
    </source>
</evidence>
<keyword evidence="3 7" id="KW-0812">Transmembrane</keyword>
<dbReference type="STRING" id="889453.SAMN03080601_03274"/>
<dbReference type="OrthoDB" id="9770036at2"/>
<feature type="transmembrane region" description="Helical" evidence="7">
    <location>
        <begin position="278"/>
        <end position="303"/>
    </location>
</feature>
<evidence type="ECO:0000256" key="6">
    <source>
        <dbReference type="ARBA" id="ARBA00038076"/>
    </source>
</evidence>
<dbReference type="PANTHER" id="PTHR30572:SF4">
    <property type="entry name" value="ABC TRANSPORTER PERMEASE YTRF"/>
    <property type="match status" value="1"/>
</dbReference>
<dbReference type="AlphaFoldDB" id="A0A1T5HTI3"/>
<dbReference type="Pfam" id="PF12704">
    <property type="entry name" value="MacB_PCD"/>
    <property type="match status" value="1"/>
</dbReference>
<dbReference type="KEGG" id="asx:CDL62_08570"/>
<keyword evidence="4 7" id="KW-1133">Transmembrane helix</keyword>
<name>A0A1T5HTI3_9BACT</name>
<feature type="transmembrane region" description="Helical" evidence="7">
    <location>
        <begin position="332"/>
        <end position="358"/>
    </location>
</feature>
<dbReference type="EMBL" id="FUYV01000025">
    <property type="protein sequence ID" value="SKC23986.1"/>
    <property type="molecule type" value="Genomic_DNA"/>
</dbReference>
<dbReference type="InterPro" id="IPR003838">
    <property type="entry name" value="ABC3_permease_C"/>
</dbReference>
<evidence type="ECO:0000256" key="4">
    <source>
        <dbReference type="ARBA" id="ARBA00022989"/>
    </source>
</evidence>
<sequence length="415" mass="46247">MIDYLEEIFSTLKQNKLRAIMTGFSVAWGIFMLLLLLGSGKGLQNGMEYNFRGSSTNAIWIHSGETGESYEGLGKGRRIQFTNEDYDMLKRELSGIKNISGRMYLRSSAPLTYKNEFGIYSITGVMPEFNGIEVFDMQQGRFINRLDIDNYRKVIVLSQPIVDVLFKDEDPMGKYIKAGGVPFQVVGTFYDYQNRDARRAFIPISTGQRVFGGANRLANLAIATSSASVEENKQIESEIRSLLARRHRFSETDDRAIFIWNTLEHFRQAQGVFAAIRMFVWVIGIMTIIAGIVGVSNIMIILVKERTREIGIRKSIGATPWSVIRLVLSESVFITAVAGFFGLLFGMGVLHLANMVLMGIAENNDMVNRMFYNPSADFGVAVSATLILIAAGLIAGFIPARKAAAIKPIEALHDE</sequence>
<reference evidence="10 11" key="1">
    <citation type="submission" date="2017-02" db="EMBL/GenBank/DDBJ databases">
        <authorList>
            <person name="Peterson S.W."/>
        </authorList>
    </citation>
    <scope>NUCLEOTIDE SEQUENCE [LARGE SCALE GENOMIC DNA]</scope>
    <source>
        <strain evidence="10 11">DSM 24412</strain>
    </source>
</reference>
<proteinExistence type="inferred from homology"/>
<evidence type="ECO:0000259" key="9">
    <source>
        <dbReference type="Pfam" id="PF12704"/>
    </source>
</evidence>
<evidence type="ECO:0000259" key="8">
    <source>
        <dbReference type="Pfam" id="PF02687"/>
    </source>
</evidence>
<organism evidence="10 11">
    <name type="scientific">Alkalitalea saponilacus</name>
    <dbReference type="NCBI Taxonomy" id="889453"/>
    <lineage>
        <taxon>Bacteria</taxon>
        <taxon>Pseudomonadati</taxon>
        <taxon>Bacteroidota</taxon>
        <taxon>Bacteroidia</taxon>
        <taxon>Marinilabiliales</taxon>
        <taxon>Marinilabiliaceae</taxon>
        <taxon>Alkalitalea</taxon>
    </lineage>
</organism>
<dbReference type="GO" id="GO:0005886">
    <property type="term" value="C:plasma membrane"/>
    <property type="evidence" value="ECO:0007669"/>
    <property type="project" value="UniProtKB-SubCell"/>
</dbReference>
<evidence type="ECO:0000313" key="10">
    <source>
        <dbReference type="EMBL" id="SKC23986.1"/>
    </source>
</evidence>
<accession>A0A1T5HTI3</accession>
<evidence type="ECO:0000256" key="2">
    <source>
        <dbReference type="ARBA" id="ARBA00022475"/>
    </source>
</evidence>
<keyword evidence="11" id="KW-1185">Reference proteome</keyword>
<dbReference type="Proteomes" id="UP000191055">
    <property type="component" value="Unassembled WGS sequence"/>
</dbReference>
<dbReference type="InterPro" id="IPR025857">
    <property type="entry name" value="MacB_PCD"/>
</dbReference>
<keyword evidence="5 7" id="KW-0472">Membrane</keyword>
<feature type="domain" description="MacB-like periplasmic core" evidence="9">
    <location>
        <begin position="21"/>
        <end position="239"/>
    </location>
</feature>
<gene>
    <name evidence="10" type="ORF">SAMN03080601_03274</name>
</gene>
<protein>
    <submittedName>
        <fullName evidence="10">Putative ABC transport system permease protein</fullName>
    </submittedName>
</protein>
<dbReference type="RefSeq" id="WP_079558937.1">
    <property type="nucleotide sequence ID" value="NZ_CP021904.1"/>
</dbReference>
<dbReference type="GO" id="GO:0022857">
    <property type="term" value="F:transmembrane transporter activity"/>
    <property type="evidence" value="ECO:0007669"/>
    <property type="project" value="TreeGrafter"/>
</dbReference>
<comment type="subcellular location">
    <subcellularLocation>
        <location evidence="1">Cell membrane</location>
        <topology evidence="1">Multi-pass membrane protein</topology>
    </subcellularLocation>
</comment>
<comment type="similarity">
    <text evidence="6">Belongs to the ABC-4 integral membrane protein family.</text>
</comment>